<sequence length="65" mass="7136">MSPVPRANHEGVLRPVADNTGTSTHKSGQRGEGAERGERREERSTVCLLNPPNYVLEKEPVLSPQ</sequence>
<organism evidence="2">
    <name type="scientific">Anguilla anguilla</name>
    <name type="common">European freshwater eel</name>
    <name type="synonym">Muraena anguilla</name>
    <dbReference type="NCBI Taxonomy" id="7936"/>
    <lineage>
        <taxon>Eukaryota</taxon>
        <taxon>Metazoa</taxon>
        <taxon>Chordata</taxon>
        <taxon>Craniata</taxon>
        <taxon>Vertebrata</taxon>
        <taxon>Euteleostomi</taxon>
        <taxon>Actinopterygii</taxon>
        <taxon>Neopterygii</taxon>
        <taxon>Teleostei</taxon>
        <taxon>Anguilliformes</taxon>
        <taxon>Anguillidae</taxon>
        <taxon>Anguilla</taxon>
    </lineage>
</organism>
<dbReference type="EMBL" id="GBXM01079287">
    <property type="protein sequence ID" value="JAH29290.1"/>
    <property type="molecule type" value="Transcribed_RNA"/>
</dbReference>
<feature type="compositionally biased region" description="Basic and acidic residues" evidence="1">
    <location>
        <begin position="56"/>
        <end position="65"/>
    </location>
</feature>
<reference evidence="2" key="1">
    <citation type="submission" date="2014-11" db="EMBL/GenBank/DDBJ databases">
        <authorList>
            <person name="Amaro Gonzalez C."/>
        </authorList>
    </citation>
    <scope>NUCLEOTIDE SEQUENCE</scope>
</reference>
<name>A0A0E9RLH8_ANGAN</name>
<feature type="compositionally biased region" description="Basic and acidic residues" evidence="1">
    <location>
        <begin position="32"/>
        <end position="44"/>
    </location>
</feature>
<proteinExistence type="predicted"/>
<feature type="region of interest" description="Disordered" evidence="1">
    <location>
        <begin position="1"/>
        <end position="65"/>
    </location>
</feature>
<evidence type="ECO:0000256" key="1">
    <source>
        <dbReference type="SAM" id="MobiDB-lite"/>
    </source>
</evidence>
<protein>
    <submittedName>
        <fullName evidence="2">Uncharacterized protein</fullName>
    </submittedName>
</protein>
<dbReference type="AlphaFoldDB" id="A0A0E9RLH8"/>
<accession>A0A0E9RLH8</accession>
<evidence type="ECO:0000313" key="2">
    <source>
        <dbReference type="EMBL" id="JAH29290.1"/>
    </source>
</evidence>
<reference evidence="2" key="2">
    <citation type="journal article" date="2015" name="Fish Shellfish Immunol.">
        <title>Early steps in the European eel (Anguilla anguilla)-Vibrio vulnificus interaction in the gills: Role of the RtxA13 toxin.</title>
        <authorList>
            <person name="Callol A."/>
            <person name="Pajuelo D."/>
            <person name="Ebbesson L."/>
            <person name="Teles M."/>
            <person name="MacKenzie S."/>
            <person name="Amaro C."/>
        </authorList>
    </citation>
    <scope>NUCLEOTIDE SEQUENCE</scope>
</reference>